<dbReference type="Pfam" id="PF01695">
    <property type="entry name" value="IstB_IS21"/>
    <property type="match status" value="1"/>
</dbReference>
<name>A0A1B9BZE4_9PROT</name>
<keyword evidence="3" id="KW-0067">ATP-binding</keyword>
<sequence>MSTELVSSLKELHRYGMATAYQEWAAYPQPVAEPVAWLTQFVTAEKQNRYHRSLRYQRRIAHFPLQRSLDEFDFTESPIAETDVRNLAEGLYLEAAHNVILVGGTGTGKTHLALALGHAAIDQSKRVRWYNVVDLVNYLEQEKNRGQGGRLVKTLQGMDLVILDELGYLPFSESGGALLFHLISKLYEQTALIITTNLSFGEWVKIFGDAKMTTALLDRLTHHCEILETGNDSYRFKKRRSHPL</sequence>
<accession>A0A1B9BZE4</accession>
<evidence type="ECO:0000256" key="3">
    <source>
        <dbReference type="ARBA" id="ARBA00022840"/>
    </source>
</evidence>
<dbReference type="PANTHER" id="PTHR30050:SF4">
    <property type="entry name" value="ATP-BINDING PROTEIN RV3427C IN INSERTION SEQUENCE-RELATED"/>
    <property type="match status" value="1"/>
</dbReference>
<dbReference type="PIRSF" id="PIRSF003073">
    <property type="entry name" value="DNAC_TnpB_IstB"/>
    <property type="match status" value="1"/>
</dbReference>
<protein>
    <submittedName>
        <fullName evidence="5">ATPase</fullName>
    </submittedName>
</protein>
<comment type="similarity">
    <text evidence="1">Belongs to the IS21/IS1162 putative ATP-binding protein family.</text>
</comment>
<dbReference type="GO" id="GO:0005524">
    <property type="term" value="F:ATP binding"/>
    <property type="evidence" value="ECO:0007669"/>
    <property type="project" value="UniProtKB-KW"/>
</dbReference>
<dbReference type="RefSeq" id="WP_065413174.1">
    <property type="nucleotide sequence ID" value="NZ_MASQ01000081.1"/>
</dbReference>
<feature type="domain" description="AAA+ ATPase" evidence="4">
    <location>
        <begin position="95"/>
        <end position="231"/>
    </location>
</feature>
<dbReference type="AlphaFoldDB" id="A0A1B9BZE4"/>
<dbReference type="SUPFAM" id="SSF52540">
    <property type="entry name" value="P-loop containing nucleoside triphosphate hydrolases"/>
    <property type="match status" value="1"/>
</dbReference>
<reference evidence="5 6" key="1">
    <citation type="submission" date="2016-07" db="EMBL/GenBank/DDBJ databases">
        <title>Draft genome of a psychrotolerant acidophile Acidithiobacillus ferrivorans strain YL15.</title>
        <authorList>
            <person name="Peng T."/>
            <person name="Ma L."/>
            <person name="Nan M."/>
            <person name="An N."/>
            <person name="Wang M."/>
            <person name="Qiu G."/>
            <person name="Zeng W."/>
        </authorList>
    </citation>
    <scope>NUCLEOTIDE SEQUENCE [LARGE SCALE GENOMIC DNA]</scope>
    <source>
        <strain evidence="5 6">YL15</strain>
    </source>
</reference>
<dbReference type="SMART" id="SM00382">
    <property type="entry name" value="AAA"/>
    <property type="match status" value="1"/>
</dbReference>
<dbReference type="InterPro" id="IPR003593">
    <property type="entry name" value="AAA+_ATPase"/>
</dbReference>
<gene>
    <name evidence="5" type="ORF">BBC27_10160</name>
</gene>
<keyword evidence="2" id="KW-0547">Nucleotide-binding</keyword>
<dbReference type="InterPro" id="IPR047661">
    <property type="entry name" value="IstB"/>
</dbReference>
<dbReference type="CDD" id="cd00009">
    <property type="entry name" value="AAA"/>
    <property type="match status" value="1"/>
</dbReference>
<dbReference type="InterPro" id="IPR027417">
    <property type="entry name" value="P-loop_NTPase"/>
</dbReference>
<evidence type="ECO:0000313" key="6">
    <source>
        <dbReference type="Proteomes" id="UP000093129"/>
    </source>
</evidence>
<evidence type="ECO:0000256" key="2">
    <source>
        <dbReference type="ARBA" id="ARBA00022741"/>
    </source>
</evidence>
<evidence type="ECO:0000259" key="4">
    <source>
        <dbReference type="SMART" id="SM00382"/>
    </source>
</evidence>
<comment type="caution">
    <text evidence="5">The sequence shown here is derived from an EMBL/GenBank/DDBJ whole genome shotgun (WGS) entry which is preliminary data.</text>
</comment>
<dbReference type="GO" id="GO:0006260">
    <property type="term" value="P:DNA replication"/>
    <property type="evidence" value="ECO:0007669"/>
    <property type="project" value="TreeGrafter"/>
</dbReference>
<dbReference type="InterPro" id="IPR002611">
    <property type="entry name" value="IstB_ATP-bd"/>
</dbReference>
<evidence type="ECO:0000256" key="1">
    <source>
        <dbReference type="ARBA" id="ARBA00008059"/>
    </source>
</evidence>
<organism evidence="5 6">
    <name type="scientific">Acidithiobacillus ferrivorans</name>
    <dbReference type="NCBI Taxonomy" id="160808"/>
    <lineage>
        <taxon>Bacteria</taxon>
        <taxon>Pseudomonadati</taxon>
        <taxon>Pseudomonadota</taxon>
        <taxon>Acidithiobacillia</taxon>
        <taxon>Acidithiobacillales</taxon>
        <taxon>Acidithiobacillaceae</taxon>
        <taxon>Acidithiobacillus</taxon>
    </lineage>
</organism>
<dbReference type="Proteomes" id="UP000093129">
    <property type="component" value="Unassembled WGS sequence"/>
</dbReference>
<dbReference type="NCBIfam" id="NF038214">
    <property type="entry name" value="IS21_help_AAA"/>
    <property type="match status" value="1"/>
</dbReference>
<dbReference type="Gene3D" id="3.40.50.300">
    <property type="entry name" value="P-loop containing nucleotide triphosphate hydrolases"/>
    <property type="match status" value="1"/>
</dbReference>
<dbReference type="EMBL" id="MASQ01000081">
    <property type="protein sequence ID" value="OCB03033.1"/>
    <property type="molecule type" value="Genomic_DNA"/>
</dbReference>
<proteinExistence type="inferred from homology"/>
<dbReference type="InterPro" id="IPR028350">
    <property type="entry name" value="DNAC/IstB-like"/>
</dbReference>
<evidence type="ECO:0000313" key="5">
    <source>
        <dbReference type="EMBL" id="OCB03033.1"/>
    </source>
</evidence>
<dbReference type="PANTHER" id="PTHR30050">
    <property type="entry name" value="CHROMOSOMAL REPLICATION INITIATOR PROTEIN DNAA"/>
    <property type="match status" value="1"/>
</dbReference>